<gene>
    <name evidence="10" type="ORF">GMA22_05830</name>
</gene>
<evidence type="ECO:0000256" key="4">
    <source>
        <dbReference type="ARBA" id="ARBA00022691"/>
    </source>
</evidence>
<name>A0ABD6HQC0_SERMA</name>
<comment type="caution">
    <text evidence="10">The sequence shown here is derived from an EMBL/GenBank/DDBJ whole genome shotgun (WGS) entry which is preliminary data.</text>
</comment>
<organism evidence="10 11">
    <name type="scientific">Serratia marcescens</name>
    <dbReference type="NCBI Taxonomy" id="615"/>
    <lineage>
        <taxon>Bacteria</taxon>
        <taxon>Pseudomonadati</taxon>
        <taxon>Pseudomonadota</taxon>
        <taxon>Gammaproteobacteria</taxon>
        <taxon>Enterobacterales</taxon>
        <taxon>Yersiniaceae</taxon>
        <taxon>Serratia</taxon>
    </lineage>
</organism>
<evidence type="ECO:0000256" key="7">
    <source>
        <dbReference type="ARBA" id="ARBA00049120"/>
    </source>
</evidence>
<evidence type="ECO:0000256" key="6">
    <source>
        <dbReference type="ARBA" id="ARBA00023125"/>
    </source>
</evidence>
<evidence type="ECO:0000256" key="1">
    <source>
        <dbReference type="ARBA" id="ARBA00010203"/>
    </source>
</evidence>
<keyword evidence="6" id="KW-0238">DNA-binding</keyword>
<feature type="domain" description="DNA methylase N-4/N-6" evidence="9">
    <location>
        <begin position="33"/>
        <end position="272"/>
    </location>
</feature>
<evidence type="ECO:0000259" key="9">
    <source>
        <dbReference type="Pfam" id="PF01555"/>
    </source>
</evidence>
<dbReference type="Proteomes" id="UP000443014">
    <property type="component" value="Unassembled WGS sequence"/>
</dbReference>
<dbReference type="Pfam" id="PF01555">
    <property type="entry name" value="N6_N4_Mtase"/>
    <property type="match status" value="1"/>
</dbReference>
<keyword evidence="5" id="KW-0680">Restriction system</keyword>
<dbReference type="PROSITE" id="PS00093">
    <property type="entry name" value="N4_MTASE"/>
    <property type="match status" value="1"/>
</dbReference>
<evidence type="ECO:0000256" key="5">
    <source>
        <dbReference type="ARBA" id="ARBA00022747"/>
    </source>
</evidence>
<accession>A0ABD6HQC0</accession>
<dbReference type="AlphaFoldDB" id="A0ABD6HQC0"/>
<dbReference type="SUPFAM" id="SSF53335">
    <property type="entry name" value="S-adenosyl-L-methionine-dependent methyltransferases"/>
    <property type="match status" value="1"/>
</dbReference>
<keyword evidence="2" id="KW-0489">Methyltransferase</keyword>
<keyword evidence="4" id="KW-0949">S-adenosyl-L-methionine</keyword>
<reference evidence="10 11" key="1">
    <citation type="submission" date="2019-11" db="EMBL/GenBank/DDBJ databases">
        <title>Whole genome sequence of a plant growth promoting strain Serratia marcescens BTL07 isolated from the rhizoplane of Chili (Capsicum annuum).</title>
        <authorList>
            <person name="Dutta S."/>
            <person name="Khatun A."/>
            <person name="Gupta D.R."/>
            <person name="Surovy M.Z."/>
            <person name="Rahman M.M."/>
            <person name="Mahmud N.U."/>
            <person name="Emes R."/>
            <person name="Warry A."/>
            <person name="West H."/>
            <person name="Clarke M.L."/>
            <person name="Islam M.T."/>
        </authorList>
    </citation>
    <scope>NUCLEOTIDE SEQUENCE [LARGE SCALE GENOMIC DNA]</scope>
    <source>
        <strain evidence="10 11">BTL07</strain>
    </source>
</reference>
<dbReference type="InterPro" id="IPR001091">
    <property type="entry name" value="RM_Methyltransferase"/>
</dbReference>
<evidence type="ECO:0000313" key="11">
    <source>
        <dbReference type="Proteomes" id="UP000443014"/>
    </source>
</evidence>
<dbReference type="InterPro" id="IPR002941">
    <property type="entry name" value="DNA_methylase_N4/N6"/>
</dbReference>
<proteinExistence type="inferred from homology"/>
<dbReference type="EC" id="2.1.1.-" evidence="8"/>
<dbReference type="GO" id="GO:0009307">
    <property type="term" value="P:DNA restriction-modification system"/>
    <property type="evidence" value="ECO:0007669"/>
    <property type="project" value="UniProtKB-KW"/>
</dbReference>
<sequence length="292" mass="33247">MLKKADITVDTRTTSLFNIDCLAMLRVMNDDSVDLVVTSPPYADQRKSTYGGISADNYVDWFTPIAQELLRVLKPSGSFILNIKEKAVSGERHTYVLELILKMRELGWYWTEEYIWHKKNSFPGKWPNRFRDSWERCLHFTKNKKFAMYQDAVMVPMGDWKNSRLKKLSSTDKTRDESSVGSGFGKKIENWVGKEMAYPTNVLHMATECGNKSHSAAFPEALPEWFVKLFTKKGDVVLDPFSGSGTTIKVSERLGRIGIGSEVLKEYCQISAERIGLKEVVENGVSVYKVSE</sequence>
<protein>
    <recommendedName>
        <fullName evidence="8">Methyltransferase</fullName>
        <ecNumber evidence="8">2.1.1.-</ecNumber>
    </recommendedName>
</protein>
<dbReference type="EMBL" id="WNKC01000001">
    <property type="protein sequence ID" value="MVF02776.1"/>
    <property type="molecule type" value="Genomic_DNA"/>
</dbReference>
<evidence type="ECO:0000313" key="10">
    <source>
        <dbReference type="EMBL" id="MVF02776.1"/>
    </source>
</evidence>
<evidence type="ECO:0000256" key="2">
    <source>
        <dbReference type="ARBA" id="ARBA00022603"/>
    </source>
</evidence>
<comment type="catalytic activity">
    <reaction evidence="7">
        <text>a 2'-deoxycytidine in DNA + S-adenosyl-L-methionine = an N(4)-methyl-2'-deoxycytidine in DNA + S-adenosyl-L-homocysteine + H(+)</text>
        <dbReference type="Rhea" id="RHEA:16857"/>
        <dbReference type="Rhea" id="RHEA-COMP:11369"/>
        <dbReference type="Rhea" id="RHEA-COMP:13674"/>
        <dbReference type="ChEBI" id="CHEBI:15378"/>
        <dbReference type="ChEBI" id="CHEBI:57856"/>
        <dbReference type="ChEBI" id="CHEBI:59789"/>
        <dbReference type="ChEBI" id="CHEBI:85452"/>
        <dbReference type="ChEBI" id="CHEBI:137933"/>
        <dbReference type="EC" id="2.1.1.113"/>
    </reaction>
</comment>
<dbReference type="RefSeq" id="WP_156865531.1">
    <property type="nucleotide sequence ID" value="NZ_WNKC01000001.1"/>
</dbReference>
<dbReference type="GO" id="GO:0015667">
    <property type="term" value="F:site-specific DNA-methyltransferase (cytosine-N4-specific) activity"/>
    <property type="evidence" value="ECO:0007669"/>
    <property type="project" value="UniProtKB-EC"/>
</dbReference>
<keyword evidence="3" id="KW-0808">Transferase</keyword>
<dbReference type="GO" id="GO:0032259">
    <property type="term" value="P:methylation"/>
    <property type="evidence" value="ECO:0007669"/>
    <property type="project" value="UniProtKB-KW"/>
</dbReference>
<dbReference type="InterPro" id="IPR017985">
    <property type="entry name" value="MeTrfase_CN4_CS"/>
</dbReference>
<dbReference type="InterPro" id="IPR029063">
    <property type="entry name" value="SAM-dependent_MTases_sf"/>
</dbReference>
<comment type="similarity">
    <text evidence="1">Belongs to the N(4)/N(6)-methyltransferase family. N(4) subfamily.</text>
</comment>
<evidence type="ECO:0000256" key="8">
    <source>
        <dbReference type="RuleBase" id="RU362026"/>
    </source>
</evidence>
<dbReference type="PRINTS" id="PR00508">
    <property type="entry name" value="S21N4MTFRASE"/>
</dbReference>
<evidence type="ECO:0000256" key="3">
    <source>
        <dbReference type="ARBA" id="ARBA00022679"/>
    </source>
</evidence>
<dbReference type="GO" id="GO:0003677">
    <property type="term" value="F:DNA binding"/>
    <property type="evidence" value="ECO:0007669"/>
    <property type="project" value="UniProtKB-KW"/>
</dbReference>
<dbReference type="Gene3D" id="3.40.50.150">
    <property type="entry name" value="Vaccinia Virus protein VP39"/>
    <property type="match status" value="1"/>
</dbReference>